<gene>
    <name evidence="8" type="ORF">EUB48_07970</name>
</gene>
<dbReference type="InterPro" id="IPR014001">
    <property type="entry name" value="Helicase_ATP-bd"/>
</dbReference>
<dbReference type="CDD" id="cd18011">
    <property type="entry name" value="DEXDc_RapA"/>
    <property type="match status" value="1"/>
</dbReference>
<dbReference type="Pfam" id="PF00271">
    <property type="entry name" value="Helicase_C"/>
    <property type="match status" value="1"/>
</dbReference>
<evidence type="ECO:0000259" key="6">
    <source>
        <dbReference type="PROSITE" id="PS51192"/>
    </source>
</evidence>
<keyword evidence="1" id="KW-0547">Nucleotide-binding</keyword>
<evidence type="ECO:0000259" key="7">
    <source>
        <dbReference type="PROSITE" id="PS51194"/>
    </source>
</evidence>
<dbReference type="Proteomes" id="UP000316798">
    <property type="component" value="Chromosome"/>
</dbReference>
<dbReference type="InterPro" id="IPR027417">
    <property type="entry name" value="P-loop_NTPase"/>
</dbReference>
<dbReference type="Gene3D" id="3.40.50.10810">
    <property type="entry name" value="Tandem AAA-ATPase domain"/>
    <property type="match status" value="1"/>
</dbReference>
<dbReference type="GO" id="GO:0016787">
    <property type="term" value="F:hydrolase activity"/>
    <property type="evidence" value="ECO:0007669"/>
    <property type="project" value="UniProtKB-KW"/>
</dbReference>
<feature type="domain" description="Helicase ATP-binding" evidence="6">
    <location>
        <begin position="111"/>
        <end position="297"/>
    </location>
</feature>
<organism evidence="8 9">
    <name type="scientific">Rhodoferax sediminis</name>
    <dbReference type="NCBI Taxonomy" id="2509614"/>
    <lineage>
        <taxon>Bacteria</taxon>
        <taxon>Pseudomonadati</taxon>
        <taxon>Pseudomonadota</taxon>
        <taxon>Betaproteobacteria</taxon>
        <taxon>Burkholderiales</taxon>
        <taxon>Comamonadaceae</taxon>
        <taxon>Rhodoferax</taxon>
    </lineage>
</organism>
<dbReference type="InterPro" id="IPR049730">
    <property type="entry name" value="SNF2/RAD54-like_C"/>
</dbReference>
<keyword evidence="3 8" id="KW-0347">Helicase</keyword>
<dbReference type="OrthoDB" id="9814088at2"/>
<evidence type="ECO:0000256" key="5">
    <source>
        <dbReference type="SAM" id="MobiDB-lite"/>
    </source>
</evidence>
<dbReference type="SMART" id="SM00487">
    <property type="entry name" value="DEXDc"/>
    <property type="match status" value="1"/>
</dbReference>
<evidence type="ECO:0000256" key="4">
    <source>
        <dbReference type="ARBA" id="ARBA00022840"/>
    </source>
</evidence>
<dbReference type="InterPro" id="IPR057342">
    <property type="entry name" value="DEXDc_RapA"/>
</dbReference>
<dbReference type="SUPFAM" id="SSF52540">
    <property type="entry name" value="P-loop containing nucleoside triphosphate hydrolases"/>
    <property type="match status" value="2"/>
</dbReference>
<evidence type="ECO:0000313" key="9">
    <source>
        <dbReference type="Proteomes" id="UP000316798"/>
    </source>
</evidence>
<dbReference type="GO" id="GO:0005524">
    <property type="term" value="F:ATP binding"/>
    <property type="evidence" value="ECO:0007669"/>
    <property type="project" value="UniProtKB-KW"/>
</dbReference>
<proteinExistence type="predicted"/>
<dbReference type="AlphaFoldDB" id="A0A515DA01"/>
<dbReference type="Pfam" id="PF00176">
    <property type="entry name" value="SNF2-rel_dom"/>
    <property type="match status" value="1"/>
</dbReference>
<evidence type="ECO:0000256" key="1">
    <source>
        <dbReference type="ARBA" id="ARBA00022741"/>
    </source>
</evidence>
<dbReference type="SMART" id="SM00490">
    <property type="entry name" value="HELICc"/>
    <property type="match status" value="1"/>
</dbReference>
<dbReference type="PROSITE" id="PS51192">
    <property type="entry name" value="HELICASE_ATP_BIND_1"/>
    <property type="match status" value="1"/>
</dbReference>
<evidence type="ECO:0000256" key="2">
    <source>
        <dbReference type="ARBA" id="ARBA00022801"/>
    </source>
</evidence>
<feature type="domain" description="Helicase C-terminal" evidence="7">
    <location>
        <begin position="520"/>
        <end position="671"/>
    </location>
</feature>
<dbReference type="InterPro" id="IPR038718">
    <property type="entry name" value="SNF2-like_sf"/>
</dbReference>
<evidence type="ECO:0000256" key="3">
    <source>
        <dbReference type="ARBA" id="ARBA00022806"/>
    </source>
</evidence>
<dbReference type="InterPro" id="IPR000330">
    <property type="entry name" value="SNF2_N"/>
</dbReference>
<dbReference type="CDD" id="cd18793">
    <property type="entry name" value="SF2_C_SNF"/>
    <property type="match status" value="1"/>
</dbReference>
<dbReference type="PANTHER" id="PTHR45766:SF6">
    <property type="entry name" value="SWI_SNF-RELATED MATRIX-ASSOCIATED ACTIN-DEPENDENT REGULATOR OF CHROMATIN SUBFAMILY A-LIKE PROTEIN 1"/>
    <property type="match status" value="1"/>
</dbReference>
<keyword evidence="2" id="KW-0378">Hydrolase</keyword>
<accession>A0A515DA01</accession>
<dbReference type="PROSITE" id="PS51194">
    <property type="entry name" value="HELICASE_CTER"/>
    <property type="match status" value="1"/>
</dbReference>
<dbReference type="RefSeq" id="WP_142818398.1">
    <property type="nucleotide sequence ID" value="NZ_CP035503.1"/>
</dbReference>
<name>A0A515DA01_9BURK</name>
<protein>
    <submittedName>
        <fullName evidence="8">Helicase</fullName>
    </submittedName>
</protein>
<dbReference type="InterPro" id="IPR001650">
    <property type="entry name" value="Helicase_C-like"/>
</dbReference>
<reference evidence="8 9" key="1">
    <citation type="submission" date="2019-01" db="EMBL/GenBank/DDBJ databases">
        <title>Genomic insights into a novel species Rhodoferax sp.</title>
        <authorList>
            <person name="Jin L."/>
        </authorList>
    </citation>
    <scope>NUCLEOTIDE SEQUENCE [LARGE SCALE GENOMIC DNA]</scope>
    <source>
        <strain evidence="8 9">CHu59-6-5</strain>
    </source>
</reference>
<sequence>MQAGDKVRLKANPGRIGILGRETDGPPARQRVLVNFLDGTEEFFLPGTLEKVEKKAPGPYELIKQGRYGRTNDLRGAITYYRLSGKLANLIYSMNSTNTEFLAYQFKPVLQFLDSPTNGILIADEVGLGKTIEAGLIWTELQAREDARRLLVVCPAMLCDKWKRELAHRFGVKASIVDAHELLQQLEEVKRQPQQEFALIASLQGIRPPRGWNDEDEPSNTAAARLARLLDESEREEPLLDMVIIDEAHYLRNQDTQTYRLGALLRPAAQHMVMLSATPIQMRNRDLFNLVHLLDEDAFPYEQSFEWTLRANAPIVDLRDRVLSSTITQQDFVSAVATAQALSWFEDSEQLTYLRQNPPSDAELSSPRGRAEIADQLDRVNPLSKVVTRTLKRDVQINRVERLPVVLKARMSAIEESFYHQVTAAVQDLCEELDISEGFLLTIPQRQMASSMAAACEGWKARLDTAEEQQAFGEAAAELDADIEDHARRPGGTLLNKLRAIAYEVGDAQALATNDSKFELLQRHLAEYWRQHPGKKVVLFSFYRATLYYLQRRLARGGVQAVVLHGGMDKQQALEHFERPDGPHILLSSEVASEGVDLQFSSLLINYDLPWNPAKIEQRIGRIDRIGQQEEQILIWNLVYEDSIDDRVYERLLERLGAFRQALGSMEAVLGEEMRKLAYELLSHRLTPEQMNRRIDSSAVAIENKQRREVQLESEAANLIAHGEYIQNKVRAADEVGRYIRGEDLLAYVRDFFLRAYPGTRLVAQHDDSLLYRMELATDARVRFADFIQAQRLQGRTTLQASAPLLLRFDNRKGKAPPGVEIVGQDHPLVRFVGEQLRLAGSELSYHPVAALELHQTHLPKFPRGAYVYVVMRWSVSGSREIERLEYIVRSLDQDGLLDGNQAEQLVNTAALKGSDWLGAADQIDPDRAAALQDECRTELDERFRHFVEAQQREDADRVRLMVGLLERHLAKKSQQAKEQIHRHEASSNPRRRGLIPAVRGRLQKETNRVNEKIAQLRLKTDLAPHPSVVSAGVIRIS</sequence>
<keyword evidence="4" id="KW-0067">ATP-binding</keyword>
<dbReference type="Gene3D" id="3.40.50.300">
    <property type="entry name" value="P-loop containing nucleotide triphosphate hydrolases"/>
    <property type="match status" value="1"/>
</dbReference>
<dbReference type="KEGG" id="rhf:EUB48_07970"/>
<evidence type="ECO:0000313" key="8">
    <source>
        <dbReference type="EMBL" id="QDL37229.1"/>
    </source>
</evidence>
<keyword evidence="9" id="KW-1185">Reference proteome</keyword>
<dbReference type="EMBL" id="CP035503">
    <property type="protein sequence ID" value="QDL37229.1"/>
    <property type="molecule type" value="Genomic_DNA"/>
</dbReference>
<feature type="region of interest" description="Disordered" evidence="5">
    <location>
        <begin position="974"/>
        <end position="996"/>
    </location>
</feature>
<dbReference type="PANTHER" id="PTHR45766">
    <property type="entry name" value="DNA ANNEALING HELICASE AND ENDONUCLEASE ZRANB3 FAMILY MEMBER"/>
    <property type="match status" value="1"/>
</dbReference>
<dbReference type="GO" id="GO:0004386">
    <property type="term" value="F:helicase activity"/>
    <property type="evidence" value="ECO:0007669"/>
    <property type="project" value="UniProtKB-KW"/>
</dbReference>